<dbReference type="Gene3D" id="3.40.190.10">
    <property type="entry name" value="Periplasmic binding protein-like II"/>
    <property type="match status" value="1"/>
</dbReference>
<evidence type="ECO:0000256" key="3">
    <source>
        <dbReference type="SAM" id="SignalP"/>
    </source>
</evidence>
<gene>
    <name evidence="4" type="ORF">IDH44_01960</name>
</gene>
<comment type="similarity">
    <text evidence="1">Belongs to the bacterial solute-binding protein 1 family.</text>
</comment>
<dbReference type="PANTHER" id="PTHR43649:SF29">
    <property type="entry name" value="OSMOPROTECTIVE COMPOUNDS-BINDING PROTEIN GGTB"/>
    <property type="match status" value="1"/>
</dbReference>
<organism evidence="4 5">
    <name type="scientific">Paenibacillus sabuli</name>
    <dbReference type="NCBI Taxonomy" id="2772509"/>
    <lineage>
        <taxon>Bacteria</taxon>
        <taxon>Bacillati</taxon>
        <taxon>Bacillota</taxon>
        <taxon>Bacilli</taxon>
        <taxon>Bacillales</taxon>
        <taxon>Paenibacillaceae</taxon>
        <taxon>Paenibacillus</taxon>
    </lineage>
</organism>
<keyword evidence="3" id="KW-0732">Signal</keyword>
<dbReference type="SUPFAM" id="SSF53850">
    <property type="entry name" value="Periplasmic binding protein-like II"/>
    <property type="match status" value="1"/>
</dbReference>
<dbReference type="EMBL" id="JACXIZ010000007">
    <property type="protein sequence ID" value="MBD2843944.1"/>
    <property type="molecule type" value="Genomic_DNA"/>
</dbReference>
<proteinExistence type="inferred from homology"/>
<accession>A0A927GPY0</accession>
<protein>
    <submittedName>
        <fullName evidence="4">Carbohydrate ABC transporter substrate-binding protein</fullName>
    </submittedName>
</protein>
<dbReference type="InterPro" id="IPR050490">
    <property type="entry name" value="Bact_solute-bd_prot1"/>
</dbReference>
<dbReference type="RefSeq" id="WP_190914168.1">
    <property type="nucleotide sequence ID" value="NZ_JACXIZ010000007.1"/>
</dbReference>
<keyword evidence="5" id="KW-1185">Reference proteome</keyword>
<dbReference type="PROSITE" id="PS51257">
    <property type="entry name" value="PROKAR_LIPOPROTEIN"/>
    <property type="match status" value="1"/>
</dbReference>
<name>A0A927GPY0_9BACL</name>
<dbReference type="Pfam" id="PF01547">
    <property type="entry name" value="SBP_bac_1"/>
    <property type="match status" value="1"/>
</dbReference>
<evidence type="ECO:0000256" key="1">
    <source>
        <dbReference type="ARBA" id="ARBA00008520"/>
    </source>
</evidence>
<dbReference type="AlphaFoldDB" id="A0A927GPY0"/>
<evidence type="ECO:0000313" key="4">
    <source>
        <dbReference type="EMBL" id="MBD2843944.1"/>
    </source>
</evidence>
<comment type="caution">
    <text evidence="4">The sequence shown here is derived from an EMBL/GenBank/DDBJ whole genome shotgun (WGS) entry which is preliminary data.</text>
</comment>
<dbReference type="Proteomes" id="UP000621560">
    <property type="component" value="Unassembled WGS sequence"/>
</dbReference>
<dbReference type="PANTHER" id="PTHR43649">
    <property type="entry name" value="ARABINOSE-BINDING PROTEIN-RELATED"/>
    <property type="match status" value="1"/>
</dbReference>
<keyword evidence="2" id="KW-0813">Transport</keyword>
<feature type="chain" id="PRO_5039541921" evidence="3">
    <location>
        <begin position="23"/>
        <end position="500"/>
    </location>
</feature>
<reference evidence="4" key="1">
    <citation type="submission" date="2020-09" db="EMBL/GenBank/DDBJ databases">
        <title>A novel bacterium of genus Paenibacillus, isolated from South China Sea.</title>
        <authorList>
            <person name="Huang H."/>
            <person name="Mo K."/>
            <person name="Hu Y."/>
        </authorList>
    </citation>
    <scope>NUCLEOTIDE SEQUENCE</scope>
    <source>
        <strain evidence="4">IB182496</strain>
    </source>
</reference>
<sequence>MNQNKFKRVWPIAMLVPVLALGACSDGNGGANSGTASSGGGGRAEGGTWTGTITMYAQAYTPNAKNISGIQAEQKMLATLAEAYEAEHPGIDIQFVDEEFKDYTQTVRVKAAAGEMFDVFWGQWADLNGTLPKGIAVDLTPYLNAPNPYLPDQDKWVDAMNETVVNETVAPGGEHYNINGDYVATAFFYNKDLFEQAGIEELPTTWNELLALAAQLQEAGIVPMSQAPDYGWFQRHFLSDFYAEEYDTIAGFDEAPGVSSKDEAVAIHKGILSTGDERLMAWWPIFKTFTDTWKPDYLTADVAVVTETARNDFLAGKTAIFYDGSWVPNLARDAQIQFELGSFNFPILEPSVTPLTNGLDVSGAVGGPNAAFQFAVATKEANKTMKEPGKLEAVIDWLHFIGTPGHVEQVVNENGTFVPTWPGTSPNAEMKELAEQSTQALRVVSIGNSSANLLKDIQRTFGLYLSGNIGLEEATESVQKALDAAQNEYKTKNDIDFSAY</sequence>
<dbReference type="InterPro" id="IPR006059">
    <property type="entry name" value="SBP"/>
</dbReference>
<feature type="signal peptide" evidence="3">
    <location>
        <begin position="1"/>
        <end position="22"/>
    </location>
</feature>
<evidence type="ECO:0000256" key="2">
    <source>
        <dbReference type="ARBA" id="ARBA00022448"/>
    </source>
</evidence>
<evidence type="ECO:0000313" key="5">
    <source>
        <dbReference type="Proteomes" id="UP000621560"/>
    </source>
</evidence>